<feature type="domain" description="Nudix hydrolase" evidence="1">
    <location>
        <begin position="222"/>
        <end position="370"/>
    </location>
</feature>
<dbReference type="EMBL" id="JABBYB010000020">
    <property type="protein sequence ID" value="NMP04972.1"/>
    <property type="molecule type" value="Genomic_DNA"/>
</dbReference>
<dbReference type="AlphaFoldDB" id="A0AAP7CLJ8"/>
<evidence type="ECO:0000259" key="1">
    <source>
        <dbReference type="PROSITE" id="PS51462"/>
    </source>
</evidence>
<dbReference type="Proteomes" id="UP000549590">
    <property type="component" value="Unassembled WGS sequence"/>
</dbReference>
<sequence length="399" mass="45450">MKAVIGSLKRFWERYKEENPTIQLSVPIVGGFAANIPLSEKGKIKRTRVGVNTQDSKTSFVEFKTEKLIQFYNQYELEKEYKFSRSPYAETVPLKRGNKGFSYGKDVDELEVIFIDAKFTPPDYLIQHSKKAVDLFKELKKIRFNEKSGEWQNDYSIRVTKLDLTENKVYIQPANYFDQIATNLTLDWASGVLGEDESLTIRNNYEKSHDGSLPPLKSSILANTLGVAAIVVNPNTKEVLIPIRGNEQAIMVEGAGKFHCSASGVFSWDESETIKSTLSFDFFSQGMEKEIESEIGLKPEQYDLIPLAFTRELVRGGKPQLFFIAETLLDIETIKSEMKMAEESWEFIDLGDINESNPMYEFIASPLNAPQEMFTYEGWMGLKIAMAYFYSTEPPFNAC</sequence>
<organism evidence="2 3">
    <name type="scientific">Pseudoalteromonas arctica</name>
    <dbReference type="NCBI Taxonomy" id="394751"/>
    <lineage>
        <taxon>Bacteria</taxon>
        <taxon>Pseudomonadati</taxon>
        <taxon>Pseudomonadota</taxon>
        <taxon>Gammaproteobacteria</taxon>
        <taxon>Alteromonadales</taxon>
        <taxon>Pseudoalteromonadaceae</taxon>
        <taxon>Pseudoalteromonas</taxon>
    </lineage>
</organism>
<dbReference type="InterPro" id="IPR000086">
    <property type="entry name" value="NUDIX_hydrolase_dom"/>
</dbReference>
<evidence type="ECO:0000313" key="2">
    <source>
        <dbReference type="EMBL" id="NMP04972.1"/>
    </source>
</evidence>
<reference evidence="2 3" key="1">
    <citation type="submission" date="2020-04" db="EMBL/GenBank/DDBJ databases">
        <title>Genome sequencing and assembly of Pseudoalteromonas arctica.</title>
        <authorList>
            <person name="Cook G.M."/>
        </authorList>
    </citation>
    <scope>NUCLEOTIDE SEQUENCE [LARGE SCALE GENOMIC DNA]</scope>
    <source>
        <strain evidence="2 3">NEC-BIFX-2020_001</strain>
    </source>
</reference>
<accession>A0AAP7CLJ8</accession>
<dbReference type="RefSeq" id="WP_169045310.1">
    <property type="nucleotide sequence ID" value="NZ_JABBYB010000020.1"/>
</dbReference>
<name>A0AAP7CLJ8_9GAMM</name>
<gene>
    <name evidence="2" type="ORF">HHE94_19930</name>
</gene>
<dbReference type="PROSITE" id="PS51462">
    <property type="entry name" value="NUDIX"/>
    <property type="match status" value="1"/>
</dbReference>
<protein>
    <recommendedName>
        <fullName evidence="1">Nudix hydrolase domain-containing protein</fullName>
    </recommendedName>
</protein>
<comment type="caution">
    <text evidence="2">The sequence shown here is derived from an EMBL/GenBank/DDBJ whole genome shotgun (WGS) entry which is preliminary data.</text>
</comment>
<proteinExistence type="predicted"/>
<evidence type="ECO:0000313" key="3">
    <source>
        <dbReference type="Proteomes" id="UP000549590"/>
    </source>
</evidence>